<feature type="region of interest" description="Disordered" evidence="1">
    <location>
        <begin position="460"/>
        <end position="486"/>
    </location>
</feature>
<evidence type="ECO:0000313" key="2">
    <source>
        <dbReference type="EMBL" id="CAI9149414.1"/>
    </source>
</evidence>
<accession>A0ABN8XP66</accession>
<dbReference type="PANTHER" id="PTHR47236:SF4">
    <property type="entry name" value="GENE 9195-RELATED"/>
    <property type="match status" value="1"/>
</dbReference>
<protein>
    <submittedName>
        <fullName evidence="2">Uncharacterized protein</fullName>
    </submittedName>
</protein>
<feature type="non-terminal residue" evidence="2">
    <location>
        <position position="544"/>
    </location>
</feature>
<dbReference type="Proteomes" id="UP001176941">
    <property type="component" value="Unassembled WGS sequence"/>
</dbReference>
<dbReference type="EMBL" id="CATKSN020000290">
    <property type="protein sequence ID" value="CAI9149414.1"/>
    <property type="molecule type" value="Genomic_DNA"/>
</dbReference>
<keyword evidence="3" id="KW-1185">Reference proteome</keyword>
<feature type="compositionally biased region" description="Basic and acidic residues" evidence="1">
    <location>
        <begin position="472"/>
        <end position="486"/>
    </location>
</feature>
<dbReference type="PANTHER" id="PTHR47236">
    <property type="entry name" value="GENE, 32742-RELATED-RELATED"/>
    <property type="match status" value="1"/>
</dbReference>
<name>A0ABN8XP66_RANTA</name>
<evidence type="ECO:0000313" key="3">
    <source>
        <dbReference type="Proteomes" id="UP001176941"/>
    </source>
</evidence>
<evidence type="ECO:0000256" key="1">
    <source>
        <dbReference type="SAM" id="MobiDB-lite"/>
    </source>
</evidence>
<sequence>MLPPSLSLSPFPMPTVATEQARSLDPALPDAYFCPNDSDVVACPLGYYCPAGSNSPTPCPIGMYSVTEKAADTDACLACPRAGYYCEGEANADPTGMCPTGKYCEEETAVPQPCPVGTYCPEGLSAPVTCPEASYAPEYTYRLYDRYTGCDSHRHLERDRDVHSCTCDVSTPTLSIYKSESLQERYPTDEELDSGKPCPAGHYCPTGSYEPIPCPAGTYNPYERQDSLASCLYCSGSSHSTSPGSVTCAFCGGSSVADAAGTSCRCEGRNRFYQESIHACICSRGSGSFENGVDLSLQDGSTDCVERVYSSCGGSTVRDFEGACIDPTELCAQQCASGTGTYHAELNSCICTDLKTADEVCDISCRRRMQTMKLTKTDLVFLDSESAPLASIPLSKLSGRSLIMAGEPACNETAGCPVIVFNCTEAGLKGLFGTPTDLQTNIEGRLTTNTTPGTFFTASGLGRRATNGEIPENNHENDFARDSPVERDDLLNPGILNPVRCIQQGTSVAFLVHPGNAQSKPLYPVYLQQSFFNTESDFDFGHLT</sequence>
<comment type="caution">
    <text evidence="2">The sequence shown here is derived from an EMBL/GenBank/DDBJ whole genome shotgun (WGS) entry which is preliminary data.</text>
</comment>
<reference evidence="2" key="1">
    <citation type="submission" date="2023-04" db="EMBL/GenBank/DDBJ databases">
        <authorList>
            <consortium name="ELIXIR-Norway"/>
        </authorList>
    </citation>
    <scope>NUCLEOTIDE SEQUENCE [LARGE SCALE GENOMIC DNA]</scope>
</reference>
<organism evidence="2 3">
    <name type="scientific">Rangifer tarandus platyrhynchus</name>
    <name type="common">Svalbard reindeer</name>
    <dbReference type="NCBI Taxonomy" id="3082113"/>
    <lineage>
        <taxon>Eukaryota</taxon>
        <taxon>Metazoa</taxon>
        <taxon>Chordata</taxon>
        <taxon>Craniata</taxon>
        <taxon>Vertebrata</taxon>
        <taxon>Euteleostomi</taxon>
        <taxon>Mammalia</taxon>
        <taxon>Eutheria</taxon>
        <taxon>Laurasiatheria</taxon>
        <taxon>Artiodactyla</taxon>
        <taxon>Ruminantia</taxon>
        <taxon>Pecora</taxon>
        <taxon>Cervidae</taxon>
        <taxon>Odocoileinae</taxon>
        <taxon>Rangifer</taxon>
    </lineage>
</organism>
<proteinExistence type="predicted"/>
<dbReference type="SMART" id="SM01411">
    <property type="entry name" value="Ephrin_rec_like"/>
    <property type="match status" value="3"/>
</dbReference>
<gene>
    <name evidence="2" type="ORF">MRATA1EN1_LOCUS31032</name>
</gene>